<dbReference type="InterPro" id="IPR029058">
    <property type="entry name" value="AB_hydrolase_fold"/>
</dbReference>
<keyword evidence="3" id="KW-0119">Carbohydrate metabolism</keyword>
<dbReference type="AlphaFoldDB" id="A0A0B7FDK6"/>
<comment type="catalytic activity">
    <reaction evidence="9">
        <text>feruloyl-polysaccharide + H2O = ferulate + polysaccharide.</text>
        <dbReference type="EC" id="3.1.1.73"/>
    </reaction>
</comment>
<comment type="similarity">
    <text evidence="1 10">Belongs to the tannase family.</text>
</comment>
<keyword evidence="5" id="KW-0732">Signal</keyword>
<dbReference type="Gene3D" id="3.40.50.1820">
    <property type="entry name" value="alpha/beta hydrolase"/>
    <property type="match status" value="1"/>
</dbReference>
<gene>
    <name evidence="11" type="ORF">RSOLAG1IB_07549</name>
</gene>
<dbReference type="PANTHER" id="PTHR33938">
    <property type="entry name" value="FERULOYL ESTERASE B-RELATED"/>
    <property type="match status" value="1"/>
</dbReference>
<dbReference type="STRING" id="1108050.A0A0B7FDK6"/>
<dbReference type="Proteomes" id="UP000059188">
    <property type="component" value="Unassembled WGS sequence"/>
</dbReference>
<evidence type="ECO:0000313" key="12">
    <source>
        <dbReference type="Proteomes" id="UP000059188"/>
    </source>
</evidence>
<keyword evidence="2" id="KW-0719">Serine esterase</keyword>
<reference evidence="11 12" key="1">
    <citation type="submission" date="2014-11" db="EMBL/GenBank/DDBJ databases">
        <authorList>
            <person name="Wibberg Daniel"/>
        </authorList>
    </citation>
    <scope>NUCLEOTIDE SEQUENCE [LARGE SCALE GENOMIC DNA]</scope>
    <source>
        <strain evidence="11">Rhizoctonia solani AG1-IB 7/3/14</strain>
    </source>
</reference>
<dbReference type="GO" id="GO:0045493">
    <property type="term" value="P:xylan catabolic process"/>
    <property type="evidence" value="ECO:0007669"/>
    <property type="project" value="UniProtKB-KW"/>
</dbReference>
<dbReference type="EMBL" id="LN679119">
    <property type="protein sequence ID" value="CEL56096.1"/>
    <property type="molecule type" value="Genomic_DNA"/>
</dbReference>
<dbReference type="Pfam" id="PF07519">
    <property type="entry name" value="Tannase"/>
    <property type="match status" value="1"/>
</dbReference>
<dbReference type="OrthoDB" id="3039123at2759"/>
<evidence type="ECO:0000256" key="2">
    <source>
        <dbReference type="ARBA" id="ARBA00022487"/>
    </source>
</evidence>
<evidence type="ECO:0000256" key="10">
    <source>
        <dbReference type="RuleBase" id="RU361238"/>
    </source>
</evidence>
<proteinExistence type="inferred from homology"/>
<dbReference type="PANTHER" id="PTHR33938:SF15">
    <property type="entry name" value="FERULOYL ESTERASE B-RELATED"/>
    <property type="match status" value="1"/>
</dbReference>
<evidence type="ECO:0000256" key="7">
    <source>
        <dbReference type="ARBA" id="ARBA00022837"/>
    </source>
</evidence>
<dbReference type="GO" id="GO:0046872">
    <property type="term" value="F:metal ion binding"/>
    <property type="evidence" value="ECO:0007669"/>
    <property type="project" value="UniProtKB-KW"/>
</dbReference>
<evidence type="ECO:0000256" key="9">
    <source>
        <dbReference type="ARBA" id="ARBA00034075"/>
    </source>
</evidence>
<accession>A0A0B7FDK6</accession>
<evidence type="ECO:0000256" key="8">
    <source>
        <dbReference type="ARBA" id="ARBA00023157"/>
    </source>
</evidence>
<dbReference type="EC" id="3.1.1.-" evidence="10"/>
<dbReference type="GO" id="GO:0030600">
    <property type="term" value="F:feruloyl esterase activity"/>
    <property type="evidence" value="ECO:0007669"/>
    <property type="project" value="UniProtKB-EC"/>
</dbReference>
<keyword evidence="4" id="KW-0479">Metal-binding</keyword>
<evidence type="ECO:0000256" key="6">
    <source>
        <dbReference type="ARBA" id="ARBA00022801"/>
    </source>
</evidence>
<keyword evidence="3" id="KW-0624">Polysaccharide degradation</keyword>
<evidence type="ECO:0000256" key="3">
    <source>
        <dbReference type="ARBA" id="ARBA00022651"/>
    </source>
</evidence>
<keyword evidence="7" id="KW-0106">Calcium</keyword>
<evidence type="ECO:0000256" key="5">
    <source>
        <dbReference type="ARBA" id="ARBA00022729"/>
    </source>
</evidence>
<keyword evidence="6 10" id="KW-0378">Hydrolase</keyword>
<evidence type="ECO:0000256" key="1">
    <source>
        <dbReference type="ARBA" id="ARBA00006249"/>
    </source>
</evidence>
<protein>
    <recommendedName>
        <fullName evidence="10">Carboxylic ester hydrolase</fullName>
        <ecNumber evidence="10">3.1.1.-</ecNumber>
    </recommendedName>
</protein>
<dbReference type="SUPFAM" id="SSF53474">
    <property type="entry name" value="alpha/beta-Hydrolases"/>
    <property type="match status" value="1"/>
</dbReference>
<sequence>MFHPLLHSIGKVFESASSASYTLSKWIVVCTTLGRGSFINKPLDCQGLIDSSRELIPGLQPYVAVVHPANMTFIPEGNLAYPHPVHDLPEFCRFGAEFNTSDRSKFRFEVWLPKVDRWNDRFAFVGNGGAAGGVNYPDMGVPLDKYGFAVASTDTGHNGVDTDGTFAMSNPESQIDFGHRAVHLSAGFSKRIVELYYGRKAKFNYWIGCSSGGKQGMKSAQEYPEDFDGIVAGAPAQWWSRLNGFAIHINMLNANSSTPGEVIPTSFFQTLYQEAISQCDGLDGVSDGIIANPRRCKLDLARVACKYPGHSIHINATNCLSDKQIVSLTEIYKNWTSISGELLYPTAEPGSEFGWELSVSGVPVDIARDYFSYQVLNKTSIFDLRVDETGLQRLTAIADGTNPGQINAVSPDLKSFFKRGGKLMHYHGWADPLIPAGSSVWYYEHVMNYFSYKDTGASYRLFMLPGVGHCGGGPGADGFGGAGQKGLDKGGFGQSLSFDTQHDMALATIAWVEKGVLPKKLIGAKYVNSNITLGTRFSRLFCPYPQEAIYQGGNPDLAESYSCGSVN</sequence>
<keyword evidence="12" id="KW-1185">Reference proteome</keyword>
<keyword evidence="8" id="KW-1015">Disulfide bond</keyword>
<organism evidence="11 12">
    <name type="scientific">Thanatephorus cucumeris (strain AG1-IB / isolate 7/3/14)</name>
    <name type="common">Lettuce bottom rot fungus</name>
    <name type="synonym">Rhizoctonia solani</name>
    <dbReference type="NCBI Taxonomy" id="1108050"/>
    <lineage>
        <taxon>Eukaryota</taxon>
        <taxon>Fungi</taxon>
        <taxon>Dikarya</taxon>
        <taxon>Basidiomycota</taxon>
        <taxon>Agaricomycotina</taxon>
        <taxon>Agaricomycetes</taxon>
        <taxon>Cantharellales</taxon>
        <taxon>Ceratobasidiaceae</taxon>
        <taxon>Rhizoctonia</taxon>
        <taxon>Rhizoctonia solani AG-1</taxon>
    </lineage>
</organism>
<evidence type="ECO:0000256" key="4">
    <source>
        <dbReference type="ARBA" id="ARBA00022723"/>
    </source>
</evidence>
<name>A0A0B7FDK6_THACB</name>
<dbReference type="InterPro" id="IPR011118">
    <property type="entry name" value="Tannase/feruloyl_esterase"/>
</dbReference>
<evidence type="ECO:0000313" key="11">
    <source>
        <dbReference type="EMBL" id="CEL56096.1"/>
    </source>
</evidence>
<keyword evidence="3" id="KW-0858">Xylan degradation</keyword>